<dbReference type="AlphaFoldDB" id="A0A7J5U3E1"/>
<accession>A0A7J5U3E1</accession>
<name>A0A7J5U3E1_9BACT</name>
<proteinExistence type="predicted"/>
<evidence type="ECO:0000313" key="2">
    <source>
        <dbReference type="EMBL" id="KAB7732313.1"/>
    </source>
</evidence>
<organism evidence="2 3">
    <name type="scientific">Rudanella paleaurantiibacter</name>
    <dbReference type="NCBI Taxonomy" id="2614655"/>
    <lineage>
        <taxon>Bacteria</taxon>
        <taxon>Pseudomonadati</taxon>
        <taxon>Bacteroidota</taxon>
        <taxon>Cytophagia</taxon>
        <taxon>Cytophagales</taxon>
        <taxon>Cytophagaceae</taxon>
        <taxon>Rudanella</taxon>
    </lineage>
</organism>
<gene>
    <name evidence="2" type="ORF">F5984_07570</name>
</gene>
<evidence type="ECO:0000256" key="1">
    <source>
        <dbReference type="SAM" id="Phobius"/>
    </source>
</evidence>
<evidence type="ECO:0000313" key="3">
    <source>
        <dbReference type="Proteomes" id="UP000488299"/>
    </source>
</evidence>
<dbReference type="PANTHER" id="PTHR34219">
    <property type="entry name" value="IRON-REGULATED INNER MEMBRANE PROTEIN-RELATED"/>
    <property type="match status" value="1"/>
</dbReference>
<feature type="transmembrane region" description="Helical" evidence="1">
    <location>
        <begin position="127"/>
        <end position="147"/>
    </location>
</feature>
<keyword evidence="1" id="KW-0472">Membrane</keyword>
<dbReference type="InterPro" id="IPR005625">
    <property type="entry name" value="PepSY-ass_TM"/>
</dbReference>
<dbReference type="Proteomes" id="UP000488299">
    <property type="component" value="Unassembled WGS sequence"/>
</dbReference>
<keyword evidence="3" id="KW-1185">Reference proteome</keyword>
<reference evidence="2 3" key="1">
    <citation type="submission" date="2019-10" db="EMBL/GenBank/DDBJ databases">
        <title>Rudanella paleaurantiibacter sp. nov., isolated from sludge.</title>
        <authorList>
            <person name="Xu S.Q."/>
        </authorList>
    </citation>
    <scope>NUCLEOTIDE SEQUENCE [LARGE SCALE GENOMIC DNA]</scope>
    <source>
        <strain evidence="2 3">HX-22-17</strain>
    </source>
</reference>
<dbReference type="Pfam" id="PF03929">
    <property type="entry name" value="PepSY_TM"/>
    <property type="match status" value="1"/>
</dbReference>
<feature type="transmembrane region" description="Helical" evidence="1">
    <location>
        <begin position="182"/>
        <end position="202"/>
    </location>
</feature>
<keyword evidence="1" id="KW-0812">Transmembrane</keyword>
<dbReference type="EMBL" id="WELI01000002">
    <property type="protein sequence ID" value="KAB7732313.1"/>
    <property type="molecule type" value="Genomic_DNA"/>
</dbReference>
<protein>
    <submittedName>
        <fullName evidence="2">PepSY domain-containing protein</fullName>
    </submittedName>
</protein>
<comment type="caution">
    <text evidence="2">The sequence shown here is derived from an EMBL/GenBank/DDBJ whole genome shotgun (WGS) entry which is preliminary data.</text>
</comment>
<feature type="transmembrane region" description="Helical" evidence="1">
    <location>
        <begin position="332"/>
        <end position="353"/>
    </location>
</feature>
<sequence>MATGFIVLIVSLTGCLFVFEQELQRLIYHDQLTVPAQKSQLLTPGTIAERVSATFPKTAIQRIYRRLASTDPALTDTYQVILKDKRLVSIDPYQGQVLGIRNLKTDFFAIVREIHTTLMMGKTGSHVIGWSVIVYLFLLISGLVLWWPRYKAAMSKAALKQKFTIRWSARWRRVNYDWHSVGGFYALWLLVVIACTGLIWSFEWWENGLYKLTGSPPRDRAKAVSTLPATRQTAPTGRSTQIDAIVARTNALETGATELYVIFPADSVGAYRVQFRYDEGSFYRKYTIQYYDQYSGQLVSGKRHSDFSAGDKARGAAYDLHTGGWLGLPGKILAFLASLFSASLPVSGFLVWWGRRRKACQVVDAPVKTAAVRRKRHAEPVANT</sequence>
<keyword evidence="1" id="KW-1133">Transmembrane helix</keyword>